<dbReference type="EMBL" id="CAJNNW010014867">
    <property type="protein sequence ID" value="CAE8657068.1"/>
    <property type="molecule type" value="Genomic_DNA"/>
</dbReference>
<accession>A0A813IVY5</accession>
<sequence length="160" mass="17832">MGWTWALCWCQSVHERIVNEVGADDSNRLTDKRPAPSTTPALHTEYVDNFHVFGTDKKEVKELSFRGAQALRNKGLVVHEEEFHDPATGSSATVLGWEFTPQNIMRPSRHRLGGSGLPSGPFWPGGQSVTLIWRRSLATSPSLPWRGERLCRCSAVSMDS</sequence>
<name>A0A813IVY5_POLGL</name>
<comment type="caution">
    <text evidence="1">The sequence shown here is derived from an EMBL/GenBank/DDBJ whole genome shotgun (WGS) entry which is preliminary data.</text>
</comment>
<dbReference type="AlphaFoldDB" id="A0A813IVY5"/>
<evidence type="ECO:0000313" key="2">
    <source>
        <dbReference type="Proteomes" id="UP000626109"/>
    </source>
</evidence>
<reference evidence="1" key="1">
    <citation type="submission" date="2021-02" db="EMBL/GenBank/DDBJ databases">
        <authorList>
            <person name="Dougan E. K."/>
            <person name="Rhodes N."/>
            <person name="Thang M."/>
            <person name="Chan C."/>
        </authorList>
    </citation>
    <scope>NUCLEOTIDE SEQUENCE</scope>
</reference>
<evidence type="ECO:0000313" key="1">
    <source>
        <dbReference type="EMBL" id="CAE8657068.1"/>
    </source>
</evidence>
<gene>
    <name evidence="1" type="ORF">PGLA2088_LOCUS12577</name>
</gene>
<protein>
    <submittedName>
        <fullName evidence="1">Uncharacterized protein</fullName>
    </submittedName>
</protein>
<proteinExistence type="predicted"/>
<dbReference type="Proteomes" id="UP000626109">
    <property type="component" value="Unassembled WGS sequence"/>
</dbReference>
<organism evidence="1 2">
    <name type="scientific">Polarella glacialis</name>
    <name type="common">Dinoflagellate</name>
    <dbReference type="NCBI Taxonomy" id="89957"/>
    <lineage>
        <taxon>Eukaryota</taxon>
        <taxon>Sar</taxon>
        <taxon>Alveolata</taxon>
        <taxon>Dinophyceae</taxon>
        <taxon>Suessiales</taxon>
        <taxon>Suessiaceae</taxon>
        <taxon>Polarella</taxon>
    </lineage>
</organism>